<reference evidence="1 3" key="1">
    <citation type="submission" date="2015-12" db="EMBL/GenBank/DDBJ databases">
        <authorList>
            <person name="Andreevskaya M."/>
        </authorList>
    </citation>
    <scope>NUCLEOTIDE SEQUENCE [LARGE SCALE GENOMIC DNA]</scope>
    <source>
        <strain evidence="1 3">C122c</strain>
    </source>
</reference>
<keyword evidence="3" id="KW-1185">Reference proteome</keyword>
<dbReference type="Proteomes" id="UP000752647">
    <property type="component" value="Unassembled WGS sequence"/>
</dbReference>
<evidence type="ECO:0000313" key="4">
    <source>
        <dbReference type="Proteomes" id="UP000752647"/>
    </source>
</evidence>
<proteinExistence type="predicted"/>
<evidence type="ECO:0000313" key="3">
    <source>
        <dbReference type="Proteomes" id="UP000199271"/>
    </source>
</evidence>
<dbReference type="AlphaFoldDB" id="A0A9Q3SWC9"/>
<dbReference type="EMBL" id="JAHBFI010000001">
    <property type="protein sequence ID" value="MBZ5961822.1"/>
    <property type="molecule type" value="Genomic_DNA"/>
</dbReference>
<accession>A0A9Q3SWC9</accession>
<dbReference type="Proteomes" id="UP000199271">
    <property type="component" value="Unassembled WGS sequence"/>
</dbReference>
<comment type="caution">
    <text evidence="2">The sequence shown here is derived from an EMBL/GenBank/DDBJ whole genome shotgun (WGS) entry which is preliminary data.</text>
</comment>
<evidence type="ECO:0000313" key="1">
    <source>
        <dbReference type="EMBL" id="CUW15630.1"/>
    </source>
</evidence>
<protein>
    <submittedName>
        <fullName evidence="2">Uncharacterized protein</fullName>
    </submittedName>
</protein>
<name>A0A9Q3SWC9_9LACO</name>
<evidence type="ECO:0000313" key="2">
    <source>
        <dbReference type="EMBL" id="MBZ5961822.1"/>
    </source>
</evidence>
<dbReference type="OMA" id="RVANPKQ"/>
<gene>
    <name evidence="1" type="ORF">C122C_1368</name>
    <name evidence="2" type="ORF">KIJ12_01345</name>
</gene>
<dbReference type="RefSeq" id="WP_010387746.1">
    <property type="nucleotide sequence ID" value="NZ_BPKT01000001.1"/>
</dbReference>
<dbReference type="GeneID" id="34300557"/>
<organism evidence="2 4">
    <name type="scientific">Leuconostoc gasicomitatum</name>
    <dbReference type="NCBI Taxonomy" id="115778"/>
    <lineage>
        <taxon>Bacteria</taxon>
        <taxon>Bacillati</taxon>
        <taxon>Bacillota</taxon>
        <taxon>Bacilli</taxon>
        <taxon>Lactobacillales</taxon>
        <taxon>Lactobacillaceae</taxon>
        <taxon>Leuconostoc</taxon>
        <taxon>Leuconostoc gelidum group</taxon>
    </lineage>
</organism>
<reference evidence="2" key="2">
    <citation type="submission" date="2021-05" db="EMBL/GenBank/DDBJ databases">
        <title>Pangenome of Leuconostoc gelidum warrants species status for Leuconostoc gelidum subsp. gasicomitatum.</title>
        <authorList>
            <person name="Johansson P."/>
            <person name="Sade E."/>
            <person name="Hultman J."/>
            <person name="Auvinen P."/>
            <person name="Bjorkroth J."/>
        </authorList>
    </citation>
    <scope>NUCLEOTIDE SEQUENCE</scope>
    <source>
        <strain evidence="2">A.21.4</strain>
    </source>
</reference>
<dbReference type="EMBL" id="FBSY01000017">
    <property type="protein sequence ID" value="CUW15630.1"/>
    <property type="molecule type" value="Genomic_DNA"/>
</dbReference>
<sequence>MIKLTKLEKHDISRVANPKYTDFADIYVPDSNAGSKKMMAKYIIEAYDLGELYGVKSTVSHHILDFTYLNGEQQSRITGKIEYDA</sequence>